<name>A0A0D5XV02_9PSED</name>
<dbReference type="PATRIC" id="fig|587753.10.peg.1061"/>
<gene>
    <name evidence="10" type="ORF">PCL1606_10690</name>
</gene>
<dbReference type="SUPFAM" id="SSF64438">
    <property type="entry name" value="CNF1/YfiH-like putative cysteine hydrolases"/>
    <property type="match status" value="1"/>
</dbReference>
<organism evidence="10 11">
    <name type="scientific">Pseudomonas chlororaphis</name>
    <dbReference type="NCBI Taxonomy" id="587753"/>
    <lineage>
        <taxon>Bacteria</taxon>
        <taxon>Pseudomonadati</taxon>
        <taxon>Pseudomonadota</taxon>
        <taxon>Gammaproteobacteria</taxon>
        <taxon>Pseudomonadales</taxon>
        <taxon>Pseudomonadaceae</taxon>
        <taxon>Pseudomonas</taxon>
    </lineage>
</organism>
<evidence type="ECO:0000256" key="8">
    <source>
        <dbReference type="ARBA" id="ARBA00049893"/>
    </source>
</evidence>
<comment type="similarity">
    <text evidence="2">Belongs to the purine nucleoside phosphorylase YfiH/LACC1 family.</text>
</comment>
<evidence type="ECO:0000313" key="10">
    <source>
        <dbReference type="EMBL" id="AKA22524.1"/>
    </source>
</evidence>
<dbReference type="AlphaFoldDB" id="A0A0D5XV02"/>
<proteinExistence type="inferred from homology"/>
<dbReference type="CDD" id="cd16833">
    <property type="entry name" value="YfiH"/>
    <property type="match status" value="1"/>
</dbReference>
<comment type="catalytic activity">
    <reaction evidence="7">
        <text>adenosine + phosphate = alpha-D-ribose 1-phosphate + adenine</text>
        <dbReference type="Rhea" id="RHEA:27642"/>
        <dbReference type="ChEBI" id="CHEBI:16335"/>
        <dbReference type="ChEBI" id="CHEBI:16708"/>
        <dbReference type="ChEBI" id="CHEBI:43474"/>
        <dbReference type="ChEBI" id="CHEBI:57720"/>
        <dbReference type="EC" id="2.4.2.1"/>
    </reaction>
    <physiologicalReaction direction="left-to-right" evidence="7">
        <dbReference type="Rhea" id="RHEA:27643"/>
    </physiologicalReaction>
</comment>
<feature type="compositionally biased region" description="Pro residues" evidence="9">
    <location>
        <begin position="162"/>
        <end position="173"/>
    </location>
</feature>
<dbReference type="PANTHER" id="PTHR30616:SF3">
    <property type="entry name" value="PURINE NUCLEOSIDE PHOSPHORYLASE"/>
    <property type="match status" value="1"/>
</dbReference>
<dbReference type="Pfam" id="PF02578">
    <property type="entry name" value="Cu-oxidase_4"/>
    <property type="match status" value="1"/>
</dbReference>
<evidence type="ECO:0000256" key="3">
    <source>
        <dbReference type="ARBA" id="ARBA00022679"/>
    </source>
</evidence>
<dbReference type="GO" id="GO:0005507">
    <property type="term" value="F:copper ion binding"/>
    <property type="evidence" value="ECO:0007669"/>
    <property type="project" value="TreeGrafter"/>
</dbReference>
<dbReference type="RefSeq" id="WP_045881269.1">
    <property type="nucleotide sequence ID" value="NZ_CP011110.1"/>
</dbReference>
<comment type="catalytic activity">
    <reaction evidence="6">
        <text>adenosine + H2O + H(+) = inosine + NH4(+)</text>
        <dbReference type="Rhea" id="RHEA:24408"/>
        <dbReference type="ChEBI" id="CHEBI:15377"/>
        <dbReference type="ChEBI" id="CHEBI:15378"/>
        <dbReference type="ChEBI" id="CHEBI:16335"/>
        <dbReference type="ChEBI" id="CHEBI:17596"/>
        <dbReference type="ChEBI" id="CHEBI:28938"/>
        <dbReference type="EC" id="3.5.4.4"/>
    </reaction>
    <physiologicalReaction direction="left-to-right" evidence="6">
        <dbReference type="Rhea" id="RHEA:24409"/>
    </physiologicalReaction>
</comment>
<keyword evidence="5" id="KW-0862">Zinc</keyword>
<comment type="catalytic activity">
    <reaction evidence="8">
        <text>S-methyl-5'-thioadenosine + phosphate = 5-(methylsulfanyl)-alpha-D-ribose 1-phosphate + adenine</text>
        <dbReference type="Rhea" id="RHEA:11852"/>
        <dbReference type="ChEBI" id="CHEBI:16708"/>
        <dbReference type="ChEBI" id="CHEBI:17509"/>
        <dbReference type="ChEBI" id="CHEBI:43474"/>
        <dbReference type="ChEBI" id="CHEBI:58533"/>
        <dbReference type="EC" id="2.4.2.28"/>
    </reaction>
    <physiologicalReaction direction="left-to-right" evidence="8">
        <dbReference type="Rhea" id="RHEA:11853"/>
    </physiologicalReaction>
</comment>
<keyword evidence="3" id="KW-0808">Transferase</keyword>
<evidence type="ECO:0000256" key="4">
    <source>
        <dbReference type="ARBA" id="ARBA00022723"/>
    </source>
</evidence>
<sequence>MSFQAPVLKQIPGIRHEFSRIGAPPPANLFFCSQVHTGEVVEASTTLPSGIIRGDAVFTRTGRPIAVITADCLPLLISSEDASWIAAVHGGWKGLHGGIIDNVLQHFAAKGIAAHQLRVAFGPSIKPCCYEVSPDFVETLAATQGHLWPREQAPWSRERPAPQRPPEIAPPAPTRPDSLWFDLGRYALHLLHAAGIADEQIEHCDHCTYCSSSSLASYRRRGRLGEEKSFQYSWIGRA</sequence>
<keyword evidence="4" id="KW-0479">Metal-binding</keyword>
<reference evidence="10 11" key="1">
    <citation type="journal article" date="2015" name="Mol. Plant Microbe Interact.">
        <title>Comparative Genomic Analysis of Pseudomonas chlororaphis PCL1606 Reveals New Insight into Antifungal Compounds Involved in Biocontrol.</title>
        <authorList>
            <person name="Calderon C.E."/>
            <person name="Ramos C."/>
            <person name="de Vicente A."/>
            <person name="Cazorla F.M."/>
        </authorList>
    </citation>
    <scope>NUCLEOTIDE SEQUENCE [LARGE SCALE GENOMIC DNA]</scope>
    <source>
        <strain evidence="10 11">PCL1606</strain>
    </source>
</reference>
<feature type="region of interest" description="Disordered" evidence="9">
    <location>
        <begin position="151"/>
        <end position="173"/>
    </location>
</feature>
<evidence type="ECO:0000256" key="7">
    <source>
        <dbReference type="ARBA" id="ARBA00048968"/>
    </source>
</evidence>
<dbReference type="InterPro" id="IPR003730">
    <property type="entry name" value="Cu_polyphenol_OxRdtase"/>
</dbReference>
<evidence type="ECO:0000256" key="2">
    <source>
        <dbReference type="ARBA" id="ARBA00007353"/>
    </source>
</evidence>
<dbReference type="PANTHER" id="PTHR30616">
    <property type="entry name" value="UNCHARACTERIZED PROTEIN YFIH"/>
    <property type="match status" value="1"/>
</dbReference>
<protein>
    <submittedName>
        <fullName evidence="10">D-alanyl-alanine synthetase</fullName>
    </submittedName>
</protein>
<evidence type="ECO:0000313" key="11">
    <source>
        <dbReference type="Proteomes" id="UP000032748"/>
    </source>
</evidence>
<dbReference type="OrthoDB" id="4279at2"/>
<dbReference type="EMBL" id="CP011110">
    <property type="protein sequence ID" value="AKA22524.1"/>
    <property type="molecule type" value="Genomic_DNA"/>
</dbReference>
<dbReference type="InterPro" id="IPR011324">
    <property type="entry name" value="Cytotoxic_necrot_fac-like_cat"/>
</dbReference>
<dbReference type="Proteomes" id="UP000032748">
    <property type="component" value="Chromosome"/>
</dbReference>
<accession>A0A0D5XV02</accession>
<dbReference type="KEGG" id="pcz:PCL1606_10690"/>
<evidence type="ECO:0000256" key="6">
    <source>
        <dbReference type="ARBA" id="ARBA00047989"/>
    </source>
</evidence>
<evidence type="ECO:0000256" key="5">
    <source>
        <dbReference type="ARBA" id="ARBA00022833"/>
    </source>
</evidence>
<dbReference type="InterPro" id="IPR038371">
    <property type="entry name" value="Cu_polyphenol_OxRdtase_sf"/>
</dbReference>
<comment type="catalytic activity">
    <reaction evidence="1">
        <text>inosine + phosphate = alpha-D-ribose 1-phosphate + hypoxanthine</text>
        <dbReference type="Rhea" id="RHEA:27646"/>
        <dbReference type="ChEBI" id="CHEBI:17368"/>
        <dbReference type="ChEBI" id="CHEBI:17596"/>
        <dbReference type="ChEBI" id="CHEBI:43474"/>
        <dbReference type="ChEBI" id="CHEBI:57720"/>
        <dbReference type="EC" id="2.4.2.1"/>
    </reaction>
    <physiologicalReaction direction="left-to-right" evidence="1">
        <dbReference type="Rhea" id="RHEA:27647"/>
    </physiologicalReaction>
</comment>
<dbReference type="Gene3D" id="3.60.140.10">
    <property type="entry name" value="CNF1/YfiH-like putative cysteine hydrolases"/>
    <property type="match status" value="1"/>
</dbReference>
<evidence type="ECO:0000256" key="1">
    <source>
        <dbReference type="ARBA" id="ARBA00000553"/>
    </source>
</evidence>
<evidence type="ECO:0000256" key="9">
    <source>
        <dbReference type="SAM" id="MobiDB-lite"/>
    </source>
</evidence>
<dbReference type="GO" id="GO:0017061">
    <property type="term" value="F:S-methyl-5-thioadenosine phosphorylase activity"/>
    <property type="evidence" value="ECO:0007669"/>
    <property type="project" value="UniProtKB-EC"/>
</dbReference>